<protein>
    <submittedName>
        <fullName evidence="2">Protein N-acetyltransferase, RimJ/RimL family</fullName>
    </submittedName>
</protein>
<dbReference type="PANTHER" id="PTHR43415:SF3">
    <property type="entry name" value="GNAT-FAMILY ACETYLTRANSFERASE"/>
    <property type="match status" value="1"/>
</dbReference>
<feature type="domain" description="N-acetyltransferase" evidence="1">
    <location>
        <begin position="7"/>
        <end position="172"/>
    </location>
</feature>
<accession>A0A1H2ZAU2</accession>
<gene>
    <name evidence="2" type="ORF">SAMN05660923_01777</name>
</gene>
<dbReference type="GO" id="GO:0016747">
    <property type="term" value="F:acyltransferase activity, transferring groups other than amino-acyl groups"/>
    <property type="evidence" value="ECO:0007669"/>
    <property type="project" value="InterPro"/>
</dbReference>
<sequence length="187" mass="22123">MLKGELVRLREYKQSDVELAYRYLNDPEVMLNLSNGIPYPMTLEKEQEWFNSQNKNQDKYSFAIETLNDKVYIGGCGINWYDWKNGTAEVGIFIGDKRYRGKGYGTDAMKVLINFLFQHTNINRIQLATYSFNERAIKSYLKCGFKEEGRLRQRVFRHGKYHDEILMGLLREDYNKILKKSMDKSDQ</sequence>
<keyword evidence="2" id="KW-0808">Transferase</keyword>
<organism evidence="2 3">
    <name type="scientific">Tepidimicrobium xylanilyticum</name>
    <dbReference type="NCBI Taxonomy" id="1123352"/>
    <lineage>
        <taxon>Bacteria</taxon>
        <taxon>Bacillati</taxon>
        <taxon>Bacillota</taxon>
        <taxon>Tissierellia</taxon>
        <taxon>Tissierellales</taxon>
        <taxon>Tepidimicrobiaceae</taxon>
        <taxon>Tepidimicrobium</taxon>
    </lineage>
</organism>
<dbReference type="RefSeq" id="WP_093752895.1">
    <property type="nucleotide sequence ID" value="NZ_FNNG01000007.1"/>
</dbReference>
<dbReference type="InterPro" id="IPR000182">
    <property type="entry name" value="GNAT_dom"/>
</dbReference>
<evidence type="ECO:0000259" key="1">
    <source>
        <dbReference type="PROSITE" id="PS51186"/>
    </source>
</evidence>
<dbReference type="CDD" id="cd04301">
    <property type="entry name" value="NAT_SF"/>
    <property type="match status" value="1"/>
</dbReference>
<dbReference type="OrthoDB" id="9795206at2"/>
<reference evidence="2 3" key="1">
    <citation type="submission" date="2016-10" db="EMBL/GenBank/DDBJ databases">
        <authorList>
            <person name="de Groot N.N."/>
        </authorList>
    </citation>
    <scope>NUCLEOTIDE SEQUENCE [LARGE SCALE GENOMIC DNA]</scope>
    <source>
        <strain evidence="2 3">DSM 23310</strain>
    </source>
</reference>
<dbReference type="PROSITE" id="PS51186">
    <property type="entry name" value="GNAT"/>
    <property type="match status" value="1"/>
</dbReference>
<evidence type="ECO:0000313" key="2">
    <source>
        <dbReference type="EMBL" id="SDX14437.1"/>
    </source>
</evidence>
<evidence type="ECO:0000313" key="3">
    <source>
        <dbReference type="Proteomes" id="UP000198828"/>
    </source>
</evidence>
<dbReference type="EMBL" id="FNNG01000007">
    <property type="protein sequence ID" value="SDX14437.1"/>
    <property type="molecule type" value="Genomic_DNA"/>
</dbReference>
<dbReference type="Proteomes" id="UP000198828">
    <property type="component" value="Unassembled WGS sequence"/>
</dbReference>
<proteinExistence type="predicted"/>
<dbReference type="PANTHER" id="PTHR43415">
    <property type="entry name" value="SPERMIDINE N(1)-ACETYLTRANSFERASE"/>
    <property type="match status" value="1"/>
</dbReference>
<dbReference type="Pfam" id="PF13302">
    <property type="entry name" value="Acetyltransf_3"/>
    <property type="match status" value="1"/>
</dbReference>
<dbReference type="SUPFAM" id="SSF55729">
    <property type="entry name" value="Acyl-CoA N-acyltransferases (Nat)"/>
    <property type="match status" value="1"/>
</dbReference>
<dbReference type="Gene3D" id="3.40.630.30">
    <property type="match status" value="1"/>
</dbReference>
<name>A0A1H2ZAU2_9FIRM</name>
<dbReference type="AlphaFoldDB" id="A0A1H2ZAU2"/>
<dbReference type="InterPro" id="IPR016181">
    <property type="entry name" value="Acyl_CoA_acyltransferase"/>
</dbReference>
<keyword evidence="3" id="KW-1185">Reference proteome</keyword>